<feature type="compositionally biased region" description="Basic and acidic residues" evidence="2">
    <location>
        <begin position="138"/>
        <end position="150"/>
    </location>
</feature>
<keyword evidence="5" id="KW-1185">Reference proteome</keyword>
<gene>
    <name evidence="4" type="ORF">HJG59_009717</name>
</gene>
<comment type="caution">
    <text evidence="4">The sequence shown here is derived from an EMBL/GenBank/DDBJ whole genome shotgun (WGS) entry which is preliminary data.</text>
</comment>
<evidence type="ECO:0000313" key="4">
    <source>
        <dbReference type="EMBL" id="KAF6413489.1"/>
    </source>
</evidence>
<dbReference type="AlphaFoldDB" id="A0A7J8CRU7"/>
<organism evidence="4 5">
    <name type="scientific">Molossus molossus</name>
    <name type="common">Pallas' mastiff bat</name>
    <name type="synonym">Vespertilio molossus</name>
    <dbReference type="NCBI Taxonomy" id="27622"/>
    <lineage>
        <taxon>Eukaryota</taxon>
        <taxon>Metazoa</taxon>
        <taxon>Chordata</taxon>
        <taxon>Craniata</taxon>
        <taxon>Vertebrata</taxon>
        <taxon>Euteleostomi</taxon>
        <taxon>Mammalia</taxon>
        <taxon>Eutheria</taxon>
        <taxon>Laurasiatheria</taxon>
        <taxon>Chiroptera</taxon>
        <taxon>Yangochiroptera</taxon>
        <taxon>Molossidae</taxon>
        <taxon>Molossus</taxon>
    </lineage>
</organism>
<evidence type="ECO:0000313" key="5">
    <source>
        <dbReference type="Proteomes" id="UP000550707"/>
    </source>
</evidence>
<protein>
    <recommendedName>
        <fullName evidence="3">L1 transposable element RRM domain-containing protein</fullName>
    </recommendedName>
</protein>
<accession>A0A7J8CRU7</accession>
<dbReference type="InterPro" id="IPR043636">
    <property type="entry name" value="L1_RRM_dom"/>
</dbReference>
<dbReference type="Gene3D" id="3.30.70.1820">
    <property type="entry name" value="L1 transposable element, RRM domain"/>
    <property type="match status" value="1"/>
</dbReference>
<dbReference type="Proteomes" id="UP000550707">
    <property type="component" value="Unassembled WGS sequence"/>
</dbReference>
<comment type="similarity">
    <text evidence="1">Belongs to the transposase 22 family.</text>
</comment>
<feature type="region of interest" description="Disordered" evidence="2">
    <location>
        <begin position="138"/>
        <end position="165"/>
    </location>
</feature>
<dbReference type="PANTHER" id="PTHR11505">
    <property type="entry name" value="L1 TRANSPOSABLE ELEMENT-RELATED"/>
    <property type="match status" value="1"/>
</dbReference>
<dbReference type="InParanoid" id="A0A7J8CRU7"/>
<reference evidence="4 5" key="1">
    <citation type="journal article" date="2020" name="Nature">
        <title>Six reference-quality genomes reveal evolution of bat adaptations.</title>
        <authorList>
            <person name="Jebb D."/>
            <person name="Huang Z."/>
            <person name="Pippel M."/>
            <person name="Hughes G.M."/>
            <person name="Lavrichenko K."/>
            <person name="Devanna P."/>
            <person name="Winkler S."/>
            <person name="Jermiin L.S."/>
            <person name="Skirmuntt E.C."/>
            <person name="Katzourakis A."/>
            <person name="Burkitt-Gray L."/>
            <person name="Ray D.A."/>
            <person name="Sullivan K.A.M."/>
            <person name="Roscito J.G."/>
            <person name="Kirilenko B.M."/>
            <person name="Davalos L.M."/>
            <person name="Corthals A.P."/>
            <person name="Power M.L."/>
            <person name="Jones G."/>
            <person name="Ransome R.D."/>
            <person name="Dechmann D.K.N."/>
            <person name="Locatelli A.G."/>
            <person name="Puechmaille S.J."/>
            <person name="Fedrigo O."/>
            <person name="Jarvis E.D."/>
            <person name="Hiller M."/>
            <person name="Vernes S.C."/>
            <person name="Myers E.W."/>
            <person name="Teeling E.C."/>
        </authorList>
    </citation>
    <scope>NUCLEOTIDE SEQUENCE [LARGE SCALE GENOMIC DNA]</scope>
    <source>
        <strain evidence="4">MMolMol1</strain>
        <tissue evidence="4">Muscle</tissue>
    </source>
</reference>
<sequence>MDAQLELKEALTEIKNNLHSFNNRVCKSKEQTIDLEYKEAKNAQSEQQKEKRIQRNEDSVRSLWVNFKRTNIHIMGVIEGGEREQEIENLFEIMTENFPNLVKETDIHVQEAQRVPNKMNPNRSTPRHIIIKMRKIKGKENLKSSKRKADSYLQKSSHQTVSRFP</sequence>
<name>A0A7J8CRU7_MOLMO</name>
<feature type="domain" description="L1 transposable element RRM" evidence="3">
    <location>
        <begin position="69"/>
        <end position="148"/>
    </location>
</feature>
<evidence type="ECO:0000259" key="3">
    <source>
        <dbReference type="Pfam" id="PF02994"/>
    </source>
</evidence>
<proteinExistence type="inferred from homology"/>
<dbReference type="FunFam" id="3.30.70.1820:FF:000002">
    <property type="entry name" value="LINE-1 retrotransposable element ORF1 protein"/>
    <property type="match status" value="1"/>
</dbReference>
<dbReference type="EMBL" id="JACASF010000020">
    <property type="protein sequence ID" value="KAF6413489.1"/>
    <property type="molecule type" value="Genomic_DNA"/>
</dbReference>
<dbReference type="Pfam" id="PF02994">
    <property type="entry name" value="Transposase_22"/>
    <property type="match status" value="1"/>
</dbReference>
<dbReference type="InterPro" id="IPR004244">
    <property type="entry name" value="Transposase_22"/>
</dbReference>
<feature type="compositionally biased region" description="Polar residues" evidence="2">
    <location>
        <begin position="153"/>
        <end position="165"/>
    </location>
</feature>
<evidence type="ECO:0000256" key="1">
    <source>
        <dbReference type="ARBA" id="ARBA00061640"/>
    </source>
</evidence>
<evidence type="ECO:0000256" key="2">
    <source>
        <dbReference type="SAM" id="MobiDB-lite"/>
    </source>
</evidence>